<feature type="active site" description="Nucleophile" evidence="4">
    <location>
        <position position="394"/>
    </location>
</feature>
<keyword evidence="1 4" id="KW-0489">Methyltransferase</keyword>
<proteinExistence type="inferred from homology"/>
<dbReference type="Proteomes" id="UP001525379">
    <property type="component" value="Unassembled WGS sequence"/>
</dbReference>
<evidence type="ECO:0000256" key="3">
    <source>
        <dbReference type="ARBA" id="ARBA00022691"/>
    </source>
</evidence>
<keyword evidence="2 4" id="KW-0808">Transferase</keyword>
<dbReference type="Gene3D" id="2.40.50.140">
    <property type="entry name" value="Nucleic acid-binding proteins"/>
    <property type="match status" value="1"/>
</dbReference>
<dbReference type="Pfam" id="PF01938">
    <property type="entry name" value="TRAM"/>
    <property type="match status" value="1"/>
</dbReference>
<dbReference type="PANTHER" id="PTHR11061:SF30">
    <property type="entry name" value="TRNA (URACIL(54)-C(5))-METHYLTRANSFERASE"/>
    <property type="match status" value="1"/>
</dbReference>
<evidence type="ECO:0000256" key="2">
    <source>
        <dbReference type="ARBA" id="ARBA00022679"/>
    </source>
</evidence>
<evidence type="ECO:0000313" key="7">
    <source>
        <dbReference type="Proteomes" id="UP001525379"/>
    </source>
</evidence>
<feature type="binding site" evidence="4">
    <location>
        <position position="262"/>
    </location>
    <ligand>
        <name>S-adenosyl-L-methionine</name>
        <dbReference type="ChEBI" id="CHEBI:59789"/>
    </ligand>
</feature>
<dbReference type="InterPro" id="IPR002792">
    <property type="entry name" value="TRAM_dom"/>
</dbReference>
<dbReference type="SUPFAM" id="SSF50249">
    <property type="entry name" value="Nucleic acid-binding proteins"/>
    <property type="match status" value="1"/>
</dbReference>
<feature type="binding site" evidence="4">
    <location>
        <position position="367"/>
    </location>
    <ligand>
        <name>S-adenosyl-L-methionine</name>
        <dbReference type="ChEBI" id="CHEBI:59789"/>
    </ligand>
</feature>
<dbReference type="RefSeq" id="WP_260103568.1">
    <property type="nucleotide sequence ID" value="NZ_JALXSQ010000001.1"/>
</dbReference>
<feature type="binding site" evidence="4">
    <location>
        <position position="293"/>
    </location>
    <ligand>
        <name>S-adenosyl-L-methionine</name>
        <dbReference type="ChEBI" id="CHEBI:59789"/>
    </ligand>
</feature>
<evidence type="ECO:0000313" key="6">
    <source>
        <dbReference type="EMBL" id="MCT2041788.1"/>
    </source>
</evidence>
<evidence type="ECO:0000256" key="1">
    <source>
        <dbReference type="ARBA" id="ARBA00022603"/>
    </source>
</evidence>
<dbReference type="InterPro" id="IPR010280">
    <property type="entry name" value="U5_MeTrfase_fam"/>
</dbReference>
<comment type="caution">
    <text evidence="6">The sequence shown here is derived from an EMBL/GenBank/DDBJ whole genome shotgun (WGS) entry which is preliminary data.</text>
</comment>
<dbReference type="PROSITE" id="PS50926">
    <property type="entry name" value="TRAM"/>
    <property type="match status" value="1"/>
</dbReference>
<dbReference type="SUPFAM" id="SSF53335">
    <property type="entry name" value="S-adenosyl-L-methionine-dependent methyltransferases"/>
    <property type="match status" value="1"/>
</dbReference>
<feature type="domain" description="TRAM" evidence="5">
    <location>
        <begin position="21"/>
        <end position="79"/>
    </location>
</feature>
<evidence type="ECO:0000256" key="4">
    <source>
        <dbReference type="PROSITE-ProRule" id="PRU01024"/>
    </source>
</evidence>
<name>A0ABT2HTZ5_9MICO</name>
<keyword evidence="7" id="KW-1185">Reference proteome</keyword>
<dbReference type="Pfam" id="PF05958">
    <property type="entry name" value="tRNA_U5-meth_tr"/>
    <property type="match status" value="1"/>
</dbReference>
<organism evidence="6 7">
    <name type="scientific">Pseudoclavibacter albus</name>
    <dbReference type="NCBI Taxonomy" id="272241"/>
    <lineage>
        <taxon>Bacteria</taxon>
        <taxon>Bacillati</taxon>
        <taxon>Actinomycetota</taxon>
        <taxon>Actinomycetes</taxon>
        <taxon>Micrococcales</taxon>
        <taxon>Microbacteriaceae</taxon>
        <taxon>Pseudoclavibacter</taxon>
    </lineage>
</organism>
<dbReference type="EMBL" id="JALXSQ010000001">
    <property type="protein sequence ID" value="MCT2041788.1"/>
    <property type="molecule type" value="Genomic_DNA"/>
</dbReference>
<evidence type="ECO:0000259" key="5">
    <source>
        <dbReference type="PROSITE" id="PS50926"/>
    </source>
</evidence>
<reference evidence="6 7" key="1">
    <citation type="submission" date="2022-04" db="EMBL/GenBank/DDBJ databases">
        <title>Human microbiome associated bacterial genomes.</title>
        <authorList>
            <person name="Sandstrom S."/>
            <person name="Salamzade R."/>
            <person name="Kalan L.R."/>
        </authorList>
    </citation>
    <scope>NUCLEOTIDE SEQUENCE [LARGE SCALE GENOMIC DNA]</scope>
    <source>
        <strain evidence="7">p3-SID1799</strain>
    </source>
</reference>
<dbReference type="PROSITE" id="PS51687">
    <property type="entry name" value="SAM_MT_RNA_M5U"/>
    <property type="match status" value="1"/>
</dbReference>
<keyword evidence="3 4" id="KW-0949">S-adenosyl-L-methionine</keyword>
<protein>
    <submittedName>
        <fullName evidence="6">TRAM domain-containing protein</fullName>
    </submittedName>
</protein>
<feature type="binding site" evidence="4">
    <location>
        <position position="317"/>
    </location>
    <ligand>
        <name>S-adenosyl-L-methionine</name>
        <dbReference type="ChEBI" id="CHEBI:59789"/>
    </ligand>
</feature>
<sequence>MSDDQHAPHATDTSPRPHAGELATGQLIELTVDNVAHGGICVARHDGRAVFVPDTAPGERILARVTEVKKRFARAETLRVIEAHEERRDHIWPEAAIDRDPADRAGGAEFGHLTLSYQRELKRRVLADSFARFAKLDIADDLTAVEACPGDDDLGGTRWRTRVTLHVDEHGNVGPYAARSRRVIPVASLPLAVPDIEELAPLDGVAPGESGCYELVQPSELDARIRFVPATRRGANPVRSERVIIETVNDRSFHLAEDGFWQVHRQAATTLFNAVQDAARDHFDPEAQHLDLYGGVGLLAAALGELGGKRSRVESVEAVESATEHAQENLAEWVGARAITARVDHYLNRLLNDRGARALRCGTVVLDPPRAGAGLEVIESLDALDPRQLIYVACDPVALARDTAYLAERGWKLTSLRAFDLFPSTHHVETLARFDR</sequence>
<dbReference type="InterPro" id="IPR029063">
    <property type="entry name" value="SAM-dependent_MTases_sf"/>
</dbReference>
<dbReference type="PANTHER" id="PTHR11061">
    <property type="entry name" value="RNA M5U METHYLTRANSFERASE"/>
    <property type="match status" value="1"/>
</dbReference>
<dbReference type="Gene3D" id="3.40.50.150">
    <property type="entry name" value="Vaccinia Virus protein VP39"/>
    <property type="match status" value="1"/>
</dbReference>
<dbReference type="InterPro" id="IPR012340">
    <property type="entry name" value="NA-bd_OB-fold"/>
</dbReference>
<accession>A0ABT2HTZ5</accession>
<comment type="similarity">
    <text evidence="4">Belongs to the class I-like SAM-binding methyltransferase superfamily. RNA M5U methyltransferase family.</text>
</comment>
<gene>
    <name evidence="6" type="ORF">M3D15_00295</name>
</gene>